<protein>
    <recommendedName>
        <fullName evidence="3">Kinesin motor domain-containing protein</fullName>
    </recommendedName>
</protein>
<feature type="binding site" evidence="1">
    <location>
        <begin position="106"/>
        <end position="113"/>
    </location>
    <ligand>
        <name>ATP</name>
        <dbReference type="ChEBI" id="CHEBI:30616"/>
    </ligand>
</feature>
<feature type="coiled-coil region" evidence="2">
    <location>
        <begin position="392"/>
        <end position="508"/>
    </location>
</feature>
<keyword evidence="1" id="KW-0547">Nucleotide-binding</keyword>
<organism evidence="4 5">
    <name type="scientific">Stentor coeruleus</name>
    <dbReference type="NCBI Taxonomy" id="5963"/>
    <lineage>
        <taxon>Eukaryota</taxon>
        <taxon>Sar</taxon>
        <taxon>Alveolata</taxon>
        <taxon>Ciliophora</taxon>
        <taxon>Postciliodesmatophora</taxon>
        <taxon>Heterotrichea</taxon>
        <taxon>Heterotrichida</taxon>
        <taxon>Stentoridae</taxon>
        <taxon>Stentor</taxon>
    </lineage>
</organism>
<keyword evidence="1" id="KW-0505">Motor protein</keyword>
<accession>A0A1R2B3V8</accession>
<dbReference type="InterPro" id="IPR027417">
    <property type="entry name" value="P-loop_NTPase"/>
</dbReference>
<dbReference type="GO" id="GO:0003777">
    <property type="term" value="F:microtubule motor activity"/>
    <property type="evidence" value="ECO:0007669"/>
    <property type="project" value="InterPro"/>
</dbReference>
<dbReference type="Proteomes" id="UP000187209">
    <property type="component" value="Unassembled WGS sequence"/>
</dbReference>
<dbReference type="InterPro" id="IPR001752">
    <property type="entry name" value="Kinesin_motor_dom"/>
</dbReference>
<dbReference type="PRINTS" id="PR00380">
    <property type="entry name" value="KINESINHEAVY"/>
</dbReference>
<dbReference type="PANTHER" id="PTHR24115">
    <property type="entry name" value="KINESIN-RELATED"/>
    <property type="match status" value="1"/>
</dbReference>
<dbReference type="Gene3D" id="3.40.850.10">
    <property type="entry name" value="Kinesin motor domain"/>
    <property type="match status" value="1"/>
</dbReference>
<evidence type="ECO:0000313" key="5">
    <source>
        <dbReference type="Proteomes" id="UP000187209"/>
    </source>
</evidence>
<dbReference type="GO" id="GO:0008017">
    <property type="term" value="F:microtubule binding"/>
    <property type="evidence" value="ECO:0007669"/>
    <property type="project" value="InterPro"/>
</dbReference>
<dbReference type="PROSITE" id="PS50067">
    <property type="entry name" value="KINESIN_MOTOR_2"/>
    <property type="match status" value="1"/>
</dbReference>
<dbReference type="GO" id="GO:0005871">
    <property type="term" value="C:kinesin complex"/>
    <property type="evidence" value="ECO:0007669"/>
    <property type="project" value="TreeGrafter"/>
</dbReference>
<gene>
    <name evidence="4" type="ORF">SteCoe_30286</name>
</gene>
<sequence length="687" mass="79343">MTDAARHLKVLCRVMPSHIEESCIIPCPEVRTIIASNRAINKQILNIRSQKNLNTLKSKLLEDSTLIKFDGIIDESLSQSKLFNTWLKTPTQDLLTGRSLCLLVFGITGSGKSYTIRGGEGKKRGFALRSVELLLAVLERYRGQIQLKVSVVAIFDENIIDLLQKQNPPYEVPINKSSDFHAALNQALKTRKSVGERGTKDNMHMIITIRLYQEYELLSEAYFVELAGSEFAREDKKVARGFNSISSQLTHSYTNWQTNPLCNFLKNGLDIYSNNPSNVFLICCASQNAESFQDTLASLKFTSRIKECLEKDSIKPDFIHMDNFIFYLSQSNLEDAIRLIESIESSLKKSSNEEKIDKYREAFSRHHQLTTEALTDIDRAKKLSSFQEDLTLSKAVSELTQLKMNYSHLQEQYSLLLEEKSQLSNSFSNLSGKVTDEILITLKKLTLKLVEEQEIREKLLQESKNLKNSVIGKTFEREQFECNCSEEIKSLQKALKEVSDDRQKTIEKLEYCLIENRKKEEYVQVLRSSSTSYEQENQHLNSIISDYENLIYELRKSLNSTSSKIANIEEEKVYILQENDRLRNHYKILKEKFEEQKLLTEREILSCKQENEDYCKKYENLLAKIEGLTLELSKYKLNNNHLTIQNKTLMNNWENVNFSEIDKKVNKVYEKLDEIQGLSNSLTRSGQ</sequence>
<evidence type="ECO:0000259" key="3">
    <source>
        <dbReference type="PROSITE" id="PS50067"/>
    </source>
</evidence>
<dbReference type="InterPro" id="IPR027640">
    <property type="entry name" value="Kinesin-like_fam"/>
</dbReference>
<dbReference type="EMBL" id="MPUH01000985">
    <property type="protein sequence ID" value="OMJ71481.1"/>
    <property type="molecule type" value="Genomic_DNA"/>
</dbReference>
<evidence type="ECO:0000256" key="1">
    <source>
        <dbReference type="PROSITE-ProRule" id="PRU00283"/>
    </source>
</evidence>
<reference evidence="4 5" key="1">
    <citation type="submission" date="2016-11" db="EMBL/GenBank/DDBJ databases">
        <title>The macronuclear genome of Stentor coeruleus: a giant cell with tiny introns.</title>
        <authorList>
            <person name="Slabodnick M."/>
            <person name="Ruby J.G."/>
            <person name="Reiff S.B."/>
            <person name="Swart E.C."/>
            <person name="Gosai S."/>
            <person name="Prabakaran S."/>
            <person name="Witkowska E."/>
            <person name="Larue G.E."/>
            <person name="Fisher S."/>
            <person name="Freeman R.M."/>
            <person name="Gunawardena J."/>
            <person name="Chu W."/>
            <person name="Stover N.A."/>
            <person name="Gregory B.D."/>
            <person name="Nowacki M."/>
            <person name="Derisi J."/>
            <person name="Roy S.W."/>
            <person name="Marshall W.F."/>
            <person name="Sood P."/>
        </authorList>
    </citation>
    <scope>NUCLEOTIDE SEQUENCE [LARGE SCALE GENOMIC DNA]</scope>
    <source>
        <strain evidence="4">WM001</strain>
    </source>
</reference>
<name>A0A1R2B3V8_9CILI</name>
<dbReference type="Pfam" id="PF00225">
    <property type="entry name" value="Kinesin"/>
    <property type="match status" value="1"/>
</dbReference>
<keyword evidence="2" id="KW-0175">Coiled coil</keyword>
<dbReference type="SUPFAM" id="SSF52540">
    <property type="entry name" value="P-loop containing nucleoside triphosphate hydrolases"/>
    <property type="match status" value="1"/>
</dbReference>
<dbReference type="AlphaFoldDB" id="A0A1R2B3V8"/>
<dbReference type="GO" id="GO:0016887">
    <property type="term" value="F:ATP hydrolysis activity"/>
    <property type="evidence" value="ECO:0007669"/>
    <property type="project" value="TreeGrafter"/>
</dbReference>
<evidence type="ECO:0000313" key="4">
    <source>
        <dbReference type="EMBL" id="OMJ71481.1"/>
    </source>
</evidence>
<comment type="caution">
    <text evidence="4">The sequence shown here is derived from an EMBL/GenBank/DDBJ whole genome shotgun (WGS) entry which is preliminary data.</text>
</comment>
<feature type="coiled-coil region" evidence="2">
    <location>
        <begin position="551"/>
        <end position="638"/>
    </location>
</feature>
<dbReference type="OrthoDB" id="122051at2759"/>
<dbReference type="GO" id="GO:0005874">
    <property type="term" value="C:microtubule"/>
    <property type="evidence" value="ECO:0007669"/>
    <property type="project" value="TreeGrafter"/>
</dbReference>
<dbReference type="InterPro" id="IPR036961">
    <property type="entry name" value="Kinesin_motor_dom_sf"/>
</dbReference>
<feature type="domain" description="Kinesin motor" evidence="3">
    <location>
        <begin position="7"/>
        <end position="230"/>
    </location>
</feature>
<keyword evidence="5" id="KW-1185">Reference proteome</keyword>
<dbReference type="SMART" id="SM00129">
    <property type="entry name" value="KISc"/>
    <property type="match status" value="1"/>
</dbReference>
<comment type="similarity">
    <text evidence="1">Belongs to the TRAFAC class myosin-kinesin ATPase superfamily. Kinesin family.</text>
</comment>
<dbReference type="GO" id="GO:0005524">
    <property type="term" value="F:ATP binding"/>
    <property type="evidence" value="ECO:0007669"/>
    <property type="project" value="UniProtKB-UniRule"/>
</dbReference>
<dbReference type="GO" id="GO:0007018">
    <property type="term" value="P:microtubule-based movement"/>
    <property type="evidence" value="ECO:0007669"/>
    <property type="project" value="InterPro"/>
</dbReference>
<keyword evidence="1" id="KW-0067">ATP-binding</keyword>
<proteinExistence type="inferred from homology"/>
<evidence type="ECO:0000256" key="2">
    <source>
        <dbReference type="SAM" id="Coils"/>
    </source>
</evidence>